<protein>
    <submittedName>
        <fullName evidence="1">Uncharacterized protein</fullName>
    </submittedName>
</protein>
<evidence type="ECO:0000313" key="1">
    <source>
        <dbReference type="EMBL" id="SDM76742.1"/>
    </source>
</evidence>
<gene>
    <name evidence="1" type="ORF">SAMN05444921_11329</name>
</gene>
<accession>A0A1G9VWN2</accession>
<organism evidence="1 2">
    <name type="scientific">Streptomyces wuyuanensis</name>
    <dbReference type="NCBI Taxonomy" id="1196353"/>
    <lineage>
        <taxon>Bacteria</taxon>
        <taxon>Bacillati</taxon>
        <taxon>Actinomycetota</taxon>
        <taxon>Actinomycetes</taxon>
        <taxon>Kitasatosporales</taxon>
        <taxon>Streptomycetaceae</taxon>
        <taxon>Streptomyces</taxon>
    </lineage>
</organism>
<dbReference type="EMBL" id="FNHI01000013">
    <property type="protein sequence ID" value="SDM76742.1"/>
    <property type="molecule type" value="Genomic_DNA"/>
</dbReference>
<keyword evidence="2" id="KW-1185">Reference proteome</keyword>
<dbReference type="AlphaFoldDB" id="A0A1G9VWN2"/>
<sequence length="32" mass="3663">MTFLLALAYVALVTITTGIPLAHWADQPWRHR</sequence>
<proteinExistence type="predicted"/>
<reference evidence="2" key="1">
    <citation type="submission" date="2016-10" db="EMBL/GenBank/DDBJ databases">
        <authorList>
            <person name="Varghese N."/>
            <person name="Submissions S."/>
        </authorList>
    </citation>
    <scope>NUCLEOTIDE SEQUENCE [LARGE SCALE GENOMIC DNA]</scope>
    <source>
        <strain evidence="2">CGMCC 4.7042</strain>
    </source>
</reference>
<dbReference type="Proteomes" id="UP000199063">
    <property type="component" value="Unassembled WGS sequence"/>
</dbReference>
<name>A0A1G9VWN2_9ACTN</name>
<evidence type="ECO:0000313" key="2">
    <source>
        <dbReference type="Proteomes" id="UP000199063"/>
    </source>
</evidence>